<dbReference type="GO" id="GO:0019005">
    <property type="term" value="C:SCF ubiquitin ligase complex"/>
    <property type="evidence" value="ECO:0000318"/>
    <property type="project" value="GO_Central"/>
</dbReference>
<dbReference type="Proteomes" id="UP000091857">
    <property type="component" value="Chromosome 4"/>
</dbReference>
<dbReference type="Pfam" id="PF25372">
    <property type="entry name" value="DUF7885"/>
    <property type="match status" value="1"/>
</dbReference>
<feature type="domain" description="F-box/LRR-repeat protein 15-like leucin rich repeat" evidence="1">
    <location>
        <begin position="285"/>
        <end position="548"/>
    </location>
</feature>
<comment type="caution">
    <text evidence="2">The sequence shown here is derived from an EMBL/GenBank/DDBJ whole genome shotgun (WGS) entry which is preliminary data.</text>
</comment>
<dbReference type="InterPro" id="IPR006553">
    <property type="entry name" value="Leu-rich_rpt_Cys-con_subtyp"/>
</dbReference>
<dbReference type="STRING" id="3983.A0A2C9W2R6"/>
<dbReference type="EMBL" id="CM004390">
    <property type="protein sequence ID" value="OAY52722.1"/>
    <property type="molecule type" value="Genomic_DNA"/>
</dbReference>
<dbReference type="OMA" id="IQSCWHV"/>
<dbReference type="Pfam" id="PF13516">
    <property type="entry name" value="LRR_6"/>
    <property type="match status" value="1"/>
</dbReference>
<organism evidence="2 3">
    <name type="scientific">Manihot esculenta</name>
    <name type="common">Cassava</name>
    <name type="synonym">Jatropha manihot</name>
    <dbReference type="NCBI Taxonomy" id="3983"/>
    <lineage>
        <taxon>Eukaryota</taxon>
        <taxon>Viridiplantae</taxon>
        <taxon>Streptophyta</taxon>
        <taxon>Embryophyta</taxon>
        <taxon>Tracheophyta</taxon>
        <taxon>Spermatophyta</taxon>
        <taxon>Magnoliopsida</taxon>
        <taxon>eudicotyledons</taxon>
        <taxon>Gunneridae</taxon>
        <taxon>Pentapetalae</taxon>
        <taxon>rosids</taxon>
        <taxon>fabids</taxon>
        <taxon>Malpighiales</taxon>
        <taxon>Euphorbiaceae</taxon>
        <taxon>Crotonoideae</taxon>
        <taxon>Manihoteae</taxon>
        <taxon>Manihot</taxon>
    </lineage>
</organism>
<dbReference type="InterPro" id="IPR032675">
    <property type="entry name" value="LRR_dom_sf"/>
</dbReference>
<dbReference type="PANTHER" id="PTHR13318:SF106">
    <property type="entry name" value="F-BOX_LRR-REPEAT PROTEIN 2"/>
    <property type="match status" value="1"/>
</dbReference>
<dbReference type="FunFam" id="3.80.10.10:FF:000930">
    <property type="entry name" value="F-box/LRR-repeat protein 20"/>
    <property type="match status" value="1"/>
</dbReference>
<evidence type="ECO:0000313" key="2">
    <source>
        <dbReference type="EMBL" id="OAY52722.1"/>
    </source>
</evidence>
<sequence length="577" mass="65248">MTERSIDLPQECWELVFNFLHHHRHFEFLSLVSTRFLSITDHLRGTLTISSQAVPLLPRLFERFPNVKVIDIREFDGDLNSLLNQISRSGLDLETLGFSNQNHFPLKGLRDLSSSMRNLRKLNCSKIGSLEDIHLFAIGMSFPFLEDLDISFPQYNSRFNPIGSLDLQNFSGVVTDEGIVDLARKVNKLRRIDLSGNHFITDKSLQALSLNCVLLSEVVVRDCDFITQNGISFVMRNSTNLNSISLDGIGIPSIDSSFLESFTYAKTLCELHLSNSFISDDLLCLVAEACLPLKKLIIAQCYNFSFVGVSCLLYRYQFLEHLDLEGANFLNDASMVEMSNFLLNLSFINLSSCSKLTSLTIFALIRNCPLMEDVRMERTNLGVEAFMGDLVINRRVKSLKLGGNNNLSDECLKKAAFCCPSLQVLDISYCPTITEEGIKEVLRHSGEIRHLEMNRCMGIKNLDLNFELPKLEVLQVQGPGMDDEALVVIAKRCQKLLHLDLEGCLNVTAKGVKEVVQNCTRLREINLRWCYNINVDIVARMVFARPSLRRIVPPCGFTSTDNQKMFFLRHGCLICKG</sequence>
<dbReference type="Gene3D" id="3.80.10.10">
    <property type="entry name" value="Ribonuclease Inhibitor"/>
    <property type="match status" value="3"/>
</dbReference>
<reference evidence="3" key="1">
    <citation type="journal article" date="2016" name="Nat. Biotechnol.">
        <title>Sequencing wild and cultivated cassava and related species reveals extensive interspecific hybridization and genetic diversity.</title>
        <authorList>
            <person name="Bredeson J.V."/>
            <person name="Lyons J.B."/>
            <person name="Prochnik S.E."/>
            <person name="Wu G.A."/>
            <person name="Ha C.M."/>
            <person name="Edsinger-Gonzales E."/>
            <person name="Grimwood J."/>
            <person name="Schmutz J."/>
            <person name="Rabbi I.Y."/>
            <person name="Egesi C."/>
            <person name="Nauluvula P."/>
            <person name="Lebot V."/>
            <person name="Ndunguru J."/>
            <person name="Mkamilo G."/>
            <person name="Bart R.S."/>
            <person name="Setter T.L."/>
            <person name="Gleadow R.M."/>
            <person name="Kulakow P."/>
            <person name="Ferguson M.E."/>
            <person name="Rounsley S."/>
            <person name="Rokhsar D.S."/>
        </authorList>
    </citation>
    <scope>NUCLEOTIDE SEQUENCE [LARGE SCALE GENOMIC DNA]</scope>
    <source>
        <strain evidence="3">cv. AM560-2</strain>
    </source>
</reference>
<evidence type="ECO:0000313" key="3">
    <source>
        <dbReference type="Proteomes" id="UP000091857"/>
    </source>
</evidence>
<name>A0A2C9W2R6_MANES</name>
<dbReference type="SMART" id="SM00367">
    <property type="entry name" value="LRR_CC"/>
    <property type="match status" value="11"/>
</dbReference>
<proteinExistence type="predicted"/>
<evidence type="ECO:0000259" key="1">
    <source>
        <dbReference type="Pfam" id="PF25372"/>
    </source>
</evidence>
<dbReference type="GO" id="GO:0031146">
    <property type="term" value="P:SCF-dependent proteasomal ubiquitin-dependent protein catabolic process"/>
    <property type="evidence" value="ECO:0000318"/>
    <property type="project" value="GO_Central"/>
</dbReference>
<accession>A0A2C9W2R6</accession>
<dbReference type="OrthoDB" id="6066220at2759"/>
<protein>
    <recommendedName>
        <fullName evidence="1">F-box/LRR-repeat protein 15-like leucin rich repeat domain-containing protein</fullName>
    </recommendedName>
</protein>
<dbReference type="InterPro" id="IPR057207">
    <property type="entry name" value="FBXL15_LRR"/>
</dbReference>
<dbReference type="AlphaFoldDB" id="A0A2C9W2R6"/>
<keyword evidence="3" id="KW-1185">Reference proteome</keyword>
<dbReference type="PANTHER" id="PTHR13318">
    <property type="entry name" value="PARTNER OF PAIRED, ISOFORM B-RELATED"/>
    <property type="match status" value="1"/>
</dbReference>
<dbReference type="Gramene" id="Manes.04G105600.1.v8.1">
    <property type="protein sequence ID" value="Manes.04G105600.1.v8.1.CDS.1"/>
    <property type="gene ID" value="Manes.04G105600.v8.1"/>
</dbReference>
<dbReference type="InterPro" id="IPR001611">
    <property type="entry name" value="Leu-rich_rpt"/>
</dbReference>
<gene>
    <name evidence="2" type="ORF">MANES_04G105600v8</name>
</gene>
<dbReference type="SUPFAM" id="SSF52047">
    <property type="entry name" value="RNI-like"/>
    <property type="match status" value="2"/>
</dbReference>